<gene>
    <name evidence="5" type="primary">lacA</name>
    <name evidence="5" type="ORF">Thiowin_03651</name>
</gene>
<dbReference type="InterPro" id="IPR051159">
    <property type="entry name" value="Hexapeptide_acetyltransf"/>
</dbReference>
<evidence type="ECO:0000259" key="4">
    <source>
        <dbReference type="Pfam" id="PF08241"/>
    </source>
</evidence>
<dbReference type="GO" id="GO:0008870">
    <property type="term" value="F:galactoside O-acetyltransferase activity"/>
    <property type="evidence" value="ECO:0007669"/>
    <property type="project" value="UniProtKB-EC"/>
</dbReference>
<keyword evidence="3 5" id="KW-0012">Acyltransferase</keyword>
<dbReference type="Pfam" id="PF08241">
    <property type="entry name" value="Methyltransf_11"/>
    <property type="match status" value="1"/>
</dbReference>
<dbReference type="Proteomes" id="UP001432180">
    <property type="component" value="Chromosome"/>
</dbReference>
<protein>
    <submittedName>
        <fullName evidence="5">Galactoside O-acetyltransferase</fullName>
        <ecNumber evidence="5">2.3.1.18</ecNumber>
    </submittedName>
</protein>
<dbReference type="InterPro" id="IPR029063">
    <property type="entry name" value="SAM-dependent_MTases_sf"/>
</dbReference>
<sequence>MQQAANHSHVIIQAEGVCEIPESTVIGAGCVLHVGREGRLQIGECNRFAPNVSLHIAHGWMVTGKDVSFGAGCQISEPWGGIAIGDDCQISSGVLIGGQPRGPVHPEHEDSLQPLDHQQIRIEDGAWIGMGAIIHPGVTIGAHAIVGSGSVVTRSIPPNTVAWGSPCRVRRMRHGSGLFGPTTDGTVRLHIGCGSRYIPGFFHLDAQPYPHVDLVTDVARLDEIPDATADLIYASHVLEHFGRWEFRATLAEWRRVLKPGGRLRLSVPDFAVCAKLYYERGLADGLNGLIGLVCGGQRDEYDFHRMIFDEPFLTHELQGLGFRHIHRWNWRETEHADVDDYSQAHLPHLDKETGTLVSLNLEATR</sequence>
<evidence type="ECO:0000256" key="2">
    <source>
        <dbReference type="ARBA" id="ARBA00022737"/>
    </source>
</evidence>
<dbReference type="PROSITE" id="PS00101">
    <property type="entry name" value="HEXAPEP_TRANSFERASES"/>
    <property type="match status" value="1"/>
</dbReference>
<evidence type="ECO:0000256" key="1">
    <source>
        <dbReference type="ARBA" id="ARBA00022679"/>
    </source>
</evidence>
<dbReference type="CDD" id="cd02440">
    <property type="entry name" value="AdoMet_MTases"/>
    <property type="match status" value="1"/>
</dbReference>
<dbReference type="EMBL" id="CP121472">
    <property type="protein sequence ID" value="WPL18577.1"/>
    <property type="molecule type" value="Genomic_DNA"/>
</dbReference>
<dbReference type="InterPro" id="IPR018357">
    <property type="entry name" value="Hexapep_transf_CS"/>
</dbReference>
<evidence type="ECO:0000256" key="3">
    <source>
        <dbReference type="ARBA" id="ARBA00023315"/>
    </source>
</evidence>
<dbReference type="InterPro" id="IPR011004">
    <property type="entry name" value="Trimer_LpxA-like_sf"/>
</dbReference>
<keyword evidence="1 5" id="KW-0808">Transferase</keyword>
<accession>A0ABZ0SDN9</accession>
<dbReference type="Gene3D" id="2.160.10.10">
    <property type="entry name" value="Hexapeptide repeat proteins"/>
    <property type="match status" value="2"/>
</dbReference>
<dbReference type="EC" id="2.3.1.18" evidence="5"/>
<name>A0ABZ0SDN9_9GAMM</name>
<evidence type="ECO:0000313" key="5">
    <source>
        <dbReference type="EMBL" id="WPL18577.1"/>
    </source>
</evidence>
<keyword evidence="2" id="KW-0677">Repeat</keyword>
<dbReference type="Pfam" id="PF14602">
    <property type="entry name" value="Hexapep_2"/>
    <property type="match status" value="1"/>
</dbReference>
<dbReference type="CDD" id="cd04647">
    <property type="entry name" value="LbH_MAT_like"/>
    <property type="match status" value="1"/>
</dbReference>
<reference evidence="5 6" key="1">
    <citation type="journal article" date="2023" name="Microorganisms">
        <title>Thiorhodovibrio frisius and Trv. litoralis spp. nov., Two Novel Members from a Clade of Fastidious Purple Sulfur Bacteria That Exhibit Unique Red-Shifted Light-Harvesting Capabilities.</title>
        <authorList>
            <person name="Methner A."/>
            <person name="Kuzyk S.B."/>
            <person name="Petersen J."/>
            <person name="Bauer S."/>
            <person name="Brinkmann H."/>
            <person name="Sichau K."/>
            <person name="Wanner G."/>
            <person name="Wolf J."/>
            <person name="Neumann-Schaal M."/>
            <person name="Henke P."/>
            <person name="Tank M."/>
            <person name="Sproer C."/>
            <person name="Bunk B."/>
            <person name="Overmann J."/>
        </authorList>
    </citation>
    <scope>NUCLEOTIDE SEQUENCE [LARGE SCALE GENOMIC DNA]</scope>
    <source>
        <strain evidence="5 6">DSM 6702</strain>
    </source>
</reference>
<dbReference type="Gene3D" id="3.40.50.150">
    <property type="entry name" value="Vaccinia Virus protein VP39"/>
    <property type="match status" value="1"/>
</dbReference>
<feature type="domain" description="Methyltransferase type 11" evidence="4">
    <location>
        <begin position="214"/>
        <end position="263"/>
    </location>
</feature>
<organism evidence="5 6">
    <name type="scientific">Thiorhodovibrio winogradskyi</name>
    <dbReference type="NCBI Taxonomy" id="77007"/>
    <lineage>
        <taxon>Bacteria</taxon>
        <taxon>Pseudomonadati</taxon>
        <taxon>Pseudomonadota</taxon>
        <taxon>Gammaproteobacteria</taxon>
        <taxon>Chromatiales</taxon>
        <taxon>Chromatiaceae</taxon>
        <taxon>Thiorhodovibrio</taxon>
    </lineage>
</organism>
<proteinExistence type="predicted"/>
<dbReference type="Pfam" id="PF00132">
    <property type="entry name" value="Hexapep"/>
    <property type="match status" value="1"/>
</dbReference>
<dbReference type="InterPro" id="IPR013216">
    <property type="entry name" value="Methyltransf_11"/>
</dbReference>
<evidence type="ECO:0000313" key="6">
    <source>
        <dbReference type="Proteomes" id="UP001432180"/>
    </source>
</evidence>
<dbReference type="PANTHER" id="PTHR23416">
    <property type="entry name" value="SIALIC ACID SYNTHASE-RELATED"/>
    <property type="match status" value="1"/>
</dbReference>
<keyword evidence="6" id="KW-1185">Reference proteome</keyword>
<dbReference type="SUPFAM" id="SSF53335">
    <property type="entry name" value="S-adenosyl-L-methionine-dependent methyltransferases"/>
    <property type="match status" value="1"/>
</dbReference>
<dbReference type="SUPFAM" id="SSF51161">
    <property type="entry name" value="Trimeric LpxA-like enzymes"/>
    <property type="match status" value="1"/>
</dbReference>
<dbReference type="InterPro" id="IPR001451">
    <property type="entry name" value="Hexapep"/>
</dbReference>